<name>A0A415E5K6_9FIRM</name>
<comment type="caution">
    <text evidence="6">The sequence shown here is derived from an EMBL/GenBank/DDBJ whole genome shotgun (WGS) entry which is preliminary data.</text>
</comment>
<dbReference type="PROSITE" id="PS50931">
    <property type="entry name" value="HTH_LYSR"/>
    <property type="match status" value="1"/>
</dbReference>
<dbReference type="GO" id="GO:0003700">
    <property type="term" value="F:DNA-binding transcription factor activity"/>
    <property type="evidence" value="ECO:0007669"/>
    <property type="project" value="InterPro"/>
</dbReference>
<evidence type="ECO:0000256" key="3">
    <source>
        <dbReference type="ARBA" id="ARBA00023125"/>
    </source>
</evidence>
<evidence type="ECO:0000313" key="7">
    <source>
        <dbReference type="Proteomes" id="UP000284841"/>
    </source>
</evidence>
<dbReference type="AlphaFoldDB" id="A0A415E5K6"/>
<dbReference type="OrthoDB" id="9785745at2"/>
<keyword evidence="3" id="KW-0238">DNA-binding</keyword>
<feature type="domain" description="HTH lysR-type" evidence="5">
    <location>
        <begin position="1"/>
        <end position="58"/>
    </location>
</feature>
<evidence type="ECO:0000256" key="1">
    <source>
        <dbReference type="ARBA" id="ARBA00009437"/>
    </source>
</evidence>
<comment type="similarity">
    <text evidence="1">Belongs to the LysR transcriptional regulatory family.</text>
</comment>
<dbReference type="InterPro" id="IPR036390">
    <property type="entry name" value="WH_DNA-bd_sf"/>
</dbReference>
<dbReference type="GO" id="GO:0000976">
    <property type="term" value="F:transcription cis-regulatory region binding"/>
    <property type="evidence" value="ECO:0007669"/>
    <property type="project" value="TreeGrafter"/>
</dbReference>
<dbReference type="EMBL" id="QRMS01000001">
    <property type="protein sequence ID" value="RHJ89053.1"/>
    <property type="molecule type" value="Genomic_DNA"/>
</dbReference>
<reference evidence="6 7" key="1">
    <citation type="submission" date="2018-08" db="EMBL/GenBank/DDBJ databases">
        <title>A genome reference for cultivated species of the human gut microbiota.</title>
        <authorList>
            <person name="Zou Y."/>
            <person name="Xue W."/>
            <person name="Luo G."/>
        </authorList>
    </citation>
    <scope>NUCLEOTIDE SEQUENCE [LARGE SCALE GENOMIC DNA]</scope>
    <source>
        <strain evidence="6 7">AM07-24</strain>
    </source>
</reference>
<evidence type="ECO:0000259" key="5">
    <source>
        <dbReference type="PROSITE" id="PS50931"/>
    </source>
</evidence>
<dbReference type="PANTHER" id="PTHR30126:SF40">
    <property type="entry name" value="HTH-TYPE TRANSCRIPTIONAL REGULATOR GLTR"/>
    <property type="match status" value="1"/>
</dbReference>
<dbReference type="SUPFAM" id="SSF46785">
    <property type="entry name" value="Winged helix' DNA-binding domain"/>
    <property type="match status" value="1"/>
</dbReference>
<dbReference type="RefSeq" id="WP_118333089.1">
    <property type="nucleotide sequence ID" value="NZ_AP025567.1"/>
</dbReference>
<evidence type="ECO:0000313" key="6">
    <source>
        <dbReference type="EMBL" id="RHJ89053.1"/>
    </source>
</evidence>
<dbReference type="Pfam" id="PF03466">
    <property type="entry name" value="LysR_substrate"/>
    <property type="match status" value="1"/>
</dbReference>
<sequence>MNISYLRTYVTLAKNGNISQTAVLLGYSKSTIYDQLKSLESELGTKLYQRVQHGITFTDKGMHFLTYAAKMLHTYDEAMNKLSSPKDTLRIGASESSDFIVFNELIKDYIAKFPDVDIEYSKMTTDVSLEKITQGNCDVCLICEPEFHSAEVNCNFLCRLPLLFVASPEHPVLKRGLKSTLSSNTLFCTMSISLVTTMLGNMGIHFDESFSALKNVGNLMIIKEFACNGSGIAILPAPLIKDELSKGHLKVIPELQQGFHFNIYILTPKNKENPAVESFVSLAYELYKEN</sequence>
<dbReference type="CDD" id="cd05466">
    <property type="entry name" value="PBP2_LTTR_substrate"/>
    <property type="match status" value="1"/>
</dbReference>
<dbReference type="Pfam" id="PF00126">
    <property type="entry name" value="HTH_1"/>
    <property type="match status" value="1"/>
</dbReference>
<dbReference type="InterPro" id="IPR000847">
    <property type="entry name" value="LysR_HTH_N"/>
</dbReference>
<dbReference type="STRING" id="1776384.GCA_900086585_02282"/>
<dbReference type="SUPFAM" id="SSF53850">
    <property type="entry name" value="Periplasmic binding protein-like II"/>
    <property type="match status" value="1"/>
</dbReference>
<evidence type="ECO:0000256" key="2">
    <source>
        <dbReference type="ARBA" id="ARBA00023015"/>
    </source>
</evidence>
<dbReference type="InterPro" id="IPR036388">
    <property type="entry name" value="WH-like_DNA-bd_sf"/>
</dbReference>
<keyword evidence="4" id="KW-0804">Transcription</keyword>
<dbReference type="Gene3D" id="3.40.190.10">
    <property type="entry name" value="Periplasmic binding protein-like II"/>
    <property type="match status" value="2"/>
</dbReference>
<evidence type="ECO:0000256" key="4">
    <source>
        <dbReference type="ARBA" id="ARBA00023163"/>
    </source>
</evidence>
<protein>
    <submittedName>
        <fullName evidence="6">LysR family transcriptional regulator</fullName>
    </submittedName>
</protein>
<dbReference type="Gene3D" id="1.10.10.10">
    <property type="entry name" value="Winged helix-like DNA-binding domain superfamily/Winged helix DNA-binding domain"/>
    <property type="match status" value="1"/>
</dbReference>
<proteinExistence type="inferred from homology"/>
<dbReference type="InterPro" id="IPR005119">
    <property type="entry name" value="LysR_subst-bd"/>
</dbReference>
<keyword evidence="7" id="KW-1185">Reference proteome</keyword>
<accession>A0A415E5K6</accession>
<dbReference type="PANTHER" id="PTHR30126">
    <property type="entry name" value="HTH-TYPE TRANSCRIPTIONAL REGULATOR"/>
    <property type="match status" value="1"/>
</dbReference>
<organism evidence="6 7">
    <name type="scientific">Emergencia timonensis</name>
    <dbReference type="NCBI Taxonomy" id="1776384"/>
    <lineage>
        <taxon>Bacteria</taxon>
        <taxon>Bacillati</taxon>
        <taxon>Bacillota</taxon>
        <taxon>Clostridia</taxon>
        <taxon>Peptostreptococcales</taxon>
        <taxon>Anaerovoracaceae</taxon>
        <taxon>Emergencia</taxon>
    </lineage>
</organism>
<dbReference type="Proteomes" id="UP000284841">
    <property type="component" value="Unassembled WGS sequence"/>
</dbReference>
<keyword evidence="2" id="KW-0805">Transcription regulation</keyword>
<gene>
    <name evidence="6" type="ORF">DW099_00300</name>
</gene>